<reference evidence="2 3" key="1">
    <citation type="submission" date="2013-11" db="EMBL/GenBank/DDBJ databases">
        <title>Draft genome of the bovine lungworm Dictyocaulus viviparus.</title>
        <authorList>
            <person name="Mitreva M."/>
        </authorList>
    </citation>
    <scope>NUCLEOTIDE SEQUENCE [LARGE SCALE GENOMIC DNA]</scope>
    <source>
        <strain evidence="2 3">HannoverDv2000</strain>
    </source>
</reference>
<evidence type="ECO:0000256" key="1">
    <source>
        <dbReference type="SAM" id="SignalP"/>
    </source>
</evidence>
<dbReference type="AlphaFoldDB" id="A0A0D8XPD5"/>
<dbReference type="Proteomes" id="UP000053766">
    <property type="component" value="Unassembled WGS sequence"/>
</dbReference>
<feature type="signal peptide" evidence="1">
    <location>
        <begin position="1"/>
        <end position="15"/>
    </location>
</feature>
<protein>
    <submittedName>
        <fullName evidence="2">Uncharacterized protein</fullName>
    </submittedName>
</protein>
<dbReference type="EMBL" id="KN716350">
    <property type="protein sequence ID" value="KJH46503.1"/>
    <property type="molecule type" value="Genomic_DNA"/>
</dbReference>
<keyword evidence="3" id="KW-1185">Reference proteome</keyword>
<sequence>MLQFLLIIGLNIVHAKTFHNDSLLQIPGMEMMSSDKYPHFTVIESNNIKWNEALNVILLALLNSLIGVN</sequence>
<name>A0A0D8XPD5_DICVI</name>
<organism evidence="2 3">
    <name type="scientific">Dictyocaulus viviparus</name>
    <name type="common">Bovine lungworm</name>
    <dbReference type="NCBI Taxonomy" id="29172"/>
    <lineage>
        <taxon>Eukaryota</taxon>
        <taxon>Metazoa</taxon>
        <taxon>Ecdysozoa</taxon>
        <taxon>Nematoda</taxon>
        <taxon>Chromadorea</taxon>
        <taxon>Rhabditida</taxon>
        <taxon>Rhabditina</taxon>
        <taxon>Rhabditomorpha</taxon>
        <taxon>Strongyloidea</taxon>
        <taxon>Metastrongylidae</taxon>
        <taxon>Dictyocaulus</taxon>
    </lineage>
</organism>
<dbReference type="OrthoDB" id="5777959at2759"/>
<reference evidence="3" key="2">
    <citation type="journal article" date="2016" name="Sci. Rep.">
        <title>Dictyocaulus viviparus genome, variome and transcriptome elucidate lungworm biology and support future intervention.</title>
        <authorList>
            <person name="McNulty S.N."/>
            <person name="Strube C."/>
            <person name="Rosa B.A."/>
            <person name="Martin J.C."/>
            <person name="Tyagi R."/>
            <person name="Choi Y.J."/>
            <person name="Wang Q."/>
            <person name="Hallsworth Pepin K."/>
            <person name="Zhang X."/>
            <person name="Ozersky P."/>
            <person name="Wilson R.K."/>
            <person name="Sternberg P.W."/>
            <person name="Gasser R.B."/>
            <person name="Mitreva M."/>
        </authorList>
    </citation>
    <scope>NUCLEOTIDE SEQUENCE [LARGE SCALE GENOMIC DNA]</scope>
    <source>
        <strain evidence="3">HannoverDv2000</strain>
    </source>
</reference>
<feature type="chain" id="PRO_5012904229" evidence="1">
    <location>
        <begin position="16"/>
        <end position="69"/>
    </location>
</feature>
<accession>A0A0D8XPD5</accession>
<proteinExistence type="predicted"/>
<evidence type="ECO:0000313" key="3">
    <source>
        <dbReference type="Proteomes" id="UP000053766"/>
    </source>
</evidence>
<evidence type="ECO:0000313" key="2">
    <source>
        <dbReference type="EMBL" id="KJH46503.1"/>
    </source>
</evidence>
<gene>
    <name evidence="2" type="ORF">DICVIV_07452</name>
</gene>
<keyword evidence="1" id="KW-0732">Signal</keyword>